<protein>
    <submittedName>
        <fullName evidence="1">Uncharacterized protein</fullName>
    </submittedName>
</protein>
<dbReference type="EMBL" id="JBEDUW010000002">
    <property type="protein sequence ID" value="KAK9943359.1"/>
    <property type="molecule type" value="Genomic_DNA"/>
</dbReference>
<gene>
    <name evidence="1" type="ORF">M0R45_008969</name>
</gene>
<evidence type="ECO:0000313" key="1">
    <source>
        <dbReference type="EMBL" id="KAK9943359.1"/>
    </source>
</evidence>
<accession>A0AAW1Y369</accession>
<evidence type="ECO:0000313" key="2">
    <source>
        <dbReference type="Proteomes" id="UP001457282"/>
    </source>
</evidence>
<dbReference type="Proteomes" id="UP001457282">
    <property type="component" value="Unassembled WGS sequence"/>
</dbReference>
<dbReference type="AlphaFoldDB" id="A0AAW1Y369"/>
<sequence length="71" mass="8372">MEVQDWRSNMVMQKERKGGDFPWSKKISDFLWHMKGCDLGPALTFFFKLELEELEILARRVRGRVVGGEKL</sequence>
<name>A0AAW1Y369_RUBAR</name>
<keyword evidence="2" id="KW-1185">Reference proteome</keyword>
<reference evidence="1 2" key="1">
    <citation type="journal article" date="2023" name="G3 (Bethesda)">
        <title>A chromosome-length genome assembly and annotation of blackberry (Rubus argutus, cv. 'Hillquist').</title>
        <authorList>
            <person name="Bruna T."/>
            <person name="Aryal R."/>
            <person name="Dudchenko O."/>
            <person name="Sargent D.J."/>
            <person name="Mead D."/>
            <person name="Buti M."/>
            <person name="Cavallini A."/>
            <person name="Hytonen T."/>
            <person name="Andres J."/>
            <person name="Pham M."/>
            <person name="Weisz D."/>
            <person name="Mascagni F."/>
            <person name="Usai G."/>
            <person name="Natali L."/>
            <person name="Bassil N."/>
            <person name="Fernandez G.E."/>
            <person name="Lomsadze A."/>
            <person name="Armour M."/>
            <person name="Olukolu B."/>
            <person name="Poorten T."/>
            <person name="Britton C."/>
            <person name="Davik J."/>
            <person name="Ashrafi H."/>
            <person name="Aiden E.L."/>
            <person name="Borodovsky M."/>
            <person name="Worthington M."/>
        </authorList>
    </citation>
    <scope>NUCLEOTIDE SEQUENCE [LARGE SCALE GENOMIC DNA]</scope>
    <source>
        <strain evidence="1">PI 553951</strain>
    </source>
</reference>
<comment type="caution">
    <text evidence="1">The sequence shown here is derived from an EMBL/GenBank/DDBJ whole genome shotgun (WGS) entry which is preliminary data.</text>
</comment>
<organism evidence="1 2">
    <name type="scientific">Rubus argutus</name>
    <name type="common">Southern blackberry</name>
    <dbReference type="NCBI Taxonomy" id="59490"/>
    <lineage>
        <taxon>Eukaryota</taxon>
        <taxon>Viridiplantae</taxon>
        <taxon>Streptophyta</taxon>
        <taxon>Embryophyta</taxon>
        <taxon>Tracheophyta</taxon>
        <taxon>Spermatophyta</taxon>
        <taxon>Magnoliopsida</taxon>
        <taxon>eudicotyledons</taxon>
        <taxon>Gunneridae</taxon>
        <taxon>Pentapetalae</taxon>
        <taxon>rosids</taxon>
        <taxon>fabids</taxon>
        <taxon>Rosales</taxon>
        <taxon>Rosaceae</taxon>
        <taxon>Rosoideae</taxon>
        <taxon>Rosoideae incertae sedis</taxon>
        <taxon>Rubus</taxon>
    </lineage>
</organism>
<proteinExistence type="predicted"/>